<feature type="compositionally biased region" description="Basic and acidic residues" evidence="1">
    <location>
        <begin position="1"/>
        <end position="12"/>
    </location>
</feature>
<proteinExistence type="predicted"/>
<protein>
    <submittedName>
        <fullName evidence="2">Uncharacterized protein</fullName>
    </submittedName>
</protein>
<gene>
    <name evidence="2" type="ORF">ERUC_LOCUS21770</name>
</gene>
<accession>A0ABC8KBL4</accession>
<evidence type="ECO:0000313" key="2">
    <source>
        <dbReference type="EMBL" id="CAH8356015.1"/>
    </source>
</evidence>
<feature type="region of interest" description="Disordered" evidence="1">
    <location>
        <begin position="1"/>
        <end position="27"/>
    </location>
</feature>
<comment type="caution">
    <text evidence="2">The sequence shown here is derived from an EMBL/GenBank/DDBJ whole genome shotgun (WGS) entry which is preliminary data.</text>
</comment>
<reference evidence="2 3" key="1">
    <citation type="submission" date="2022-03" db="EMBL/GenBank/DDBJ databases">
        <authorList>
            <person name="Macdonald S."/>
            <person name="Ahmed S."/>
            <person name="Newling K."/>
        </authorList>
    </citation>
    <scope>NUCLEOTIDE SEQUENCE [LARGE SCALE GENOMIC DNA]</scope>
</reference>
<evidence type="ECO:0000313" key="3">
    <source>
        <dbReference type="Proteomes" id="UP001642260"/>
    </source>
</evidence>
<name>A0ABC8KBL4_ERUVS</name>
<evidence type="ECO:0000256" key="1">
    <source>
        <dbReference type="SAM" id="MobiDB-lite"/>
    </source>
</evidence>
<organism evidence="2 3">
    <name type="scientific">Eruca vesicaria subsp. sativa</name>
    <name type="common">Garden rocket</name>
    <name type="synonym">Eruca sativa</name>
    <dbReference type="NCBI Taxonomy" id="29727"/>
    <lineage>
        <taxon>Eukaryota</taxon>
        <taxon>Viridiplantae</taxon>
        <taxon>Streptophyta</taxon>
        <taxon>Embryophyta</taxon>
        <taxon>Tracheophyta</taxon>
        <taxon>Spermatophyta</taxon>
        <taxon>Magnoliopsida</taxon>
        <taxon>eudicotyledons</taxon>
        <taxon>Gunneridae</taxon>
        <taxon>Pentapetalae</taxon>
        <taxon>rosids</taxon>
        <taxon>malvids</taxon>
        <taxon>Brassicales</taxon>
        <taxon>Brassicaceae</taxon>
        <taxon>Brassiceae</taxon>
        <taxon>Eruca</taxon>
    </lineage>
</organism>
<dbReference type="AlphaFoldDB" id="A0ABC8KBL4"/>
<feature type="compositionally biased region" description="Polar residues" evidence="1">
    <location>
        <begin position="15"/>
        <end position="24"/>
    </location>
</feature>
<sequence>MEGEEPKVDAKEALNNLSLENSVVSDAPEEGEAIALTPAKHRGTQVLNLEKHLDENLVTGTACTTPIKKENLRKLAEAITKR</sequence>
<dbReference type="EMBL" id="CAKOAT010215154">
    <property type="protein sequence ID" value="CAH8356015.1"/>
    <property type="molecule type" value="Genomic_DNA"/>
</dbReference>
<keyword evidence="3" id="KW-1185">Reference proteome</keyword>
<dbReference type="Proteomes" id="UP001642260">
    <property type="component" value="Unassembled WGS sequence"/>
</dbReference>